<dbReference type="SMART" id="SM00283">
    <property type="entry name" value="MA"/>
    <property type="match status" value="1"/>
</dbReference>
<evidence type="ECO:0000256" key="2">
    <source>
        <dbReference type="ARBA" id="ARBA00029447"/>
    </source>
</evidence>
<dbReference type="EMBL" id="FOQD01000008">
    <property type="protein sequence ID" value="SFI38309.1"/>
    <property type="molecule type" value="Genomic_DNA"/>
</dbReference>
<dbReference type="InterPro" id="IPR003660">
    <property type="entry name" value="HAMP_dom"/>
</dbReference>
<keyword evidence="5" id="KW-0812">Transmembrane</keyword>
<dbReference type="PROSITE" id="PS50111">
    <property type="entry name" value="CHEMOTAXIS_TRANSDUC_2"/>
    <property type="match status" value="1"/>
</dbReference>
<feature type="transmembrane region" description="Helical" evidence="5">
    <location>
        <begin position="192"/>
        <end position="215"/>
    </location>
</feature>
<evidence type="ECO:0000256" key="3">
    <source>
        <dbReference type="PROSITE-ProRule" id="PRU00284"/>
    </source>
</evidence>
<keyword evidence="1 3" id="KW-0807">Transducer</keyword>
<name>A0A1I3HRT6_9PLAN</name>
<dbReference type="GO" id="GO:0007165">
    <property type="term" value="P:signal transduction"/>
    <property type="evidence" value="ECO:0007669"/>
    <property type="project" value="UniProtKB-KW"/>
</dbReference>
<dbReference type="PANTHER" id="PTHR32089">
    <property type="entry name" value="METHYL-ACCEPTING CHEMOTAXIS PROTEIN MCPB"/>
    <property type="match status" value="1"/>
</dbReference>
<dbReference type="Pfam" id="PF00672">
    <property type="entry name" value="HAMP"/>
    <property type="match status" value="1"/>
</dbReference>
<keyword evidence="5" id="KW-1133">Transmembrane helix</keyword>
<dbReference type="CDD" id="cd06225">
    <property type="entry name" value="HAMP"/>
    <property type="match status" value="1"/>
</dbReference>
<comment type="similarity">
    <text evidence="2">Belongs to the methyl-accepting chemotaxis (MCP) protein family.</text>
</comment>
<dbReference type="AlphaFoldDB" id="A0A1I3HRT6"/>
<dbReference type="GO" id="GO:0004888">
    <property type="term" value="F:transmembrane signaling receptor activity"/>
    <property type="evidence" value="ECO:0007669"/>
    <property type="project" value="InterPro"/>
</dbReference>
<dbReference type="PANTHER" id="PTHR32089:SF120">
    <property type="entry name" value="METHYL-ACCEPTING CHEMOTAXIS PROTEIN TLPQ"/>
    <property type="match status" value="1"/>
</dbReference>
<dbReference type="PROSITE" id="PS50885">
    <property type="entry name" value="HAMP"/>
    <property type="match status" value="1"/>
</dbReference>
<dbReference type="GO" id="GO:0006935">
    <property type="term" value="P:chemotaxis"/>
    <property type="evidence" value="ECO:0007669"/>
    <property type="project" value="InterPro"/>
</dbReference>
<dbReference type="GO" id="GO:0016020">
    <property type="term" value="C:membrane"/>
    <property type="evidence" value="ECO:0007669"/>
    <property type="project" value="InterPro"/>
</dbReference>
<sequence length="550" mass="59926">MPTSRFSLRTKLQALVAVSMLGLLVTHAMYAMRFQQLSIGGVVYKDIIEGKDVTADVLPPPEFIIESYLTALQLIDETDPAVRKVLVDRFAGLEKTYRERHNYWLETLEDGELKRTLTELSYRPADEFFALAQTRLIAPLQSGQLAPESLPALRKDLQSRYEAHRREIDEVVTLAAARVAGDVAHAHHQRVFWGWIMFAFFVVLTAAVCGGGWLISNNIMRPLAQLIERMQDMASGAADLTRRVEVDTTDEIGVLGGLINSVIQRIHDLIARARIATIQLNSTATEIAASANQQVGTLQNFAASTSQIAAAVKEISASGHGLVRTTEDVDSRATNAAALAEAGRAGLGSMTQTMHQLSDASASISGKLSTIREKAGGINLVVTTITKVADQTNLLSINAAIEAEKAGESGRGFLVVAREIRRLADQTAVATLDIDQMVRQMQAAVSTGVMEMDHFTDKVRGVMTQVGQISSQMAQVIDHVSNLSRSFQTVNESMRQQAQGVQQIDDVMLQLTTGVKQVNSSVQDFQQAAENLRESARVLQREVGQFTVGG</sequence>
<keyword evidence="9" id="KW-1185">Reference proteome</keyword>
<evidence type="ECO:0000259" key="6">
    <source>
        <dbReference type="PROSITE" id="PS50111"/>
    </source>
</evidence>
<feature type="domain" description="Methyl-accepting transducer" evidence="6">
    <location>
        <begin position="276"/>
        <end position="512"/>
    </location>
</feature>
<evidence type="ECO:0000256" key="4">
    <source>
        <dbReference type="SAM" id="Coils"/>
    </source>
</evidence>
<reference evidence="9" key="1">
    <citation type="submission" date="2016-10" db="EMBL/GenBank/DDBJ databases">
        <authorList>
            <person name="Varghese N."/>
            <person name="Submissions S."/>
        </authorList>
    </citation>
    <scope>NUCLEOTIDE SEQUENCE [LARGE SCALE GENOMIC DNA]</scope>
    <source>
        <strain evidence="9">DSM 26348</strain>
    </source>
</reference>
<dbReference type="SUPFAM" id="SSF58104">
    <property type="entry name" value="Methyl-accepting chemotaxis protein (MCP) signaling domain"/>
    <property type="match status" value="1"/>
</dbReference>
<evidence type="ECO:0000259" key="7">
    <source>
        <dbReference type="PROSITE" id="PS50885"/>
    </source>
</evidence>
<feature type="coiled-coil region" evidence="4">
    <location>
        <begin position="515"/>
        <end position="542"/>
    </location>
</feature>
<dbReference type="PRINTS" id="PR00260">
    <property type="entry name" value="CHEMTRNSDUCR"/>
</dbReference>
<feature type="domain" description="HAMP" evidence="7">
    <location>
        <begin position="217"/>
        <end position="271"/>
    </location>
</feature>
<dbReference type="STRING" id="1576369.SAMN05421753_108165"/>
<accession>A0A1I3HRT6</accession>
<dbReference type="Proteomes" id="UP000199518">
    <property type="component" value="Unassembled WGS sequence"/>
</dbReference>
<gene>
    <name evidence="8" type="ORF">SAMN05421753_108165</name>
</gene>
<dbReference type="InterPro" id="IPR004090">
    <property type="entry name" value="Chemotax_Me-accpt_rcpt"/>
</dbReference>
<evidence type="ECO:0000313" key="9">
    <source>
        <dbReference type="Proteomes" id="UP000199518"/>
    </source>
</evidence>
<evidence type="ECO:0000313" key="8">
    <source>
        <dbReference type="EMBL" id="SFI38309.1"/>
    </source>
</evidence>
<dbReference type="RefSeq" id="WP_175517391.1">
    <property type="nucleotide sequence ID" value="NZ_FOQD01000008.1"/>
</dbReference>
<evidence type="ECO:0000256" key="5">
    <source>
        <dbReference type="SAM" id="Phobius"/>
    </source>
</evidence>
<keyword evidence="5" id="KW-0472">Membrane</keyword>
<dbReference type="Pfam" id="PF00015">
    <property type="entry name" value="MCPsignal"/>
    <property type="match status" value="1"/>
</dbReference>
<dbReference type="SMART" id="SM00304">
    <property type="entry name" value="HAMP"/>
    <property type="match status" value="1"/>
</dbReference>
<dbReference type="Gene3D" id="1.10.287.950">
    <property type="entry name" value="Methyl-accepting chemotaxis protein"/>
    <property type="match status" value="1"/>
</dbReference>
<protein>
    <submittedName>
        <fullName evidence="8">Methyl-accepting chemotaxis protein WspA</fullName>
    </submittedName>
</protein>
<proteinExistence type="inferred from homology"/>
<keyword evidence="4" id="KW-0175">Coiled coil</keyword>
<evidence type="ECO:0000256" key="1">
    <source>
        <dbReference type="ARBA" id="ARBA00023224"/>
    </source>
</evidence>
<dbReference type="InterPro" id="IPR004089">
    <property type="entry name" value="MCPsignal_dom"/>
</dbReference>
<feature type="transmembrane region" description="Helical" evidence="5">
    <location>
        <begin position="12"/>
        <end position="32"/>
    </location>
</feature>
<organism evidence="8 9">
    <name type="scientific">Planctomicrobium piriforme</name>
    <dbReference type="NCBI Taxonomy" id="1576369"/>
    <lineage>
        <taxon>Bacteria</taxon>
        <taxon>Pseudomonadati</taxon>
        <taxon>Planctomycetota</taxon>
        <taxon>Planctomycetia</taxon>
        <taxon>Planctomycetales</taxon>
        <taxon>Planctomycetaceae</taxon>
        <taxon>Planctomicrobium</taxon>
    </lineage>
</organism>